<organism evidence="2 3">
    <name type="scientific">Staphylococcus phage StauST398-2</name>
    <dbReference type="NCBI Taxonomy" id="1277672"/>
    <lineage>
        <taxon>Viruses</taxon>
        <taxon>Duplodnaviria</taxon>
        <taxon>Heunggongvirae</taxon>
        <taxon>Uroviricota</taxon>
        <taxon>Caudoviricetes</taxon>
        <taxon>Triavirus</taxon>
        <taxon>Triavirus StauST3982</taxon>
    </lineage>
</organism>
<dbReference type="KEGG" id="vg:16194796"/>
<evidence type="ECO:0000313" key="2">
    <source>
        <dbReference type="EMBL" id="AGI61538.1"/>
    </source>
</evidence>
<feature type="domain" description="Antitoxin SocA-like Panacea" evidence="1">
    <location>
        <begin position="41"/>
        <end position="126"/>
    </location>
</feature>
<evidence type="ECO:0000259" key="1">
    <source>
        <dbReference type="Pfam" id="PF13274"/>
    </source>
</evidence>
<sequence length="181" mass="21234">MKGVVSMEWQPNNTYVIAQNLITKYQEITGNSIVGDEMKVHKLMYYIQKTSIALTGNAIIDEQFEGWVHGPVLPSLRGLFDYFVEDNTSRNKVNDTEEFIIENAIYQYGKYATWALREKSHEEISWLNSRKGLSANERGYRNLTIEDIKEDANKIRLYDYSYDMYIDEFEDLDEEEFISAH</sequence>
<dbReference type="EMBL" id="JQ957932">
    <property type="protein sequence ID" value="AGI61538.1"/>
    <property type="molecule type" value="Genomic_DNA"/>
</dbReference>
<name>M9QX37_9CAUD</name>
<reference evidence="2 3" key="1">
    <citation type="submission" date="2012-04" db="EMBL/GenBank/DDBJ databases">
        <title>Bacteriophage encoded immune escape in Staphylococcus aureus CC398.</title>
        <authorList>
            <person name="van der Mee-Marquet N."/>
            <person name="Valentin A.-S."/>
            <person name="Corvaglia A.-R."/>
            <person name="Bertrand X."/>
            <person name="Girard M."/>
            <person name="Kluytmans J."/>
            <person name="Donnio P.-Y."/>
            <person name="Quentin R."/>
            <person name="Schrenzel J."/>
            <person name="Francois P."/>
        </authorList>
    </citation>
    <scope>NUCLEOTIDE SEQUENCE [LARGE SCALE GENOMIC DNA]</scope>
</reference>
<dbReference type="GeneID" id="16194796"/>
<dbReference type="Proteomes" id="UP000013499">
    <property type="component" value="Segment"/>
</dbReference>
<dbReference type="Pfam" id="PF13274">
    <property type="entry name" value="SocA_Panacea"/>
    <property type="match status" value="1"/>
</dbReference>
<proteinExistence type="predicted"/>
<dbReference type="RefSeq" id="YP_008058825.1">
    <property type="nucleotide sequence ID" value="NC_021323.1"/>
</dbReference>
<accession>M9QX37</accession>
<dbReference type="InterPro" id="IPR025272">
    <property type="entry name" value="SocA_Panacea"/>
</dbReference>
<evidence type="ECO:0000313" key="3">
    <source>
        <dbReference type="Proteomes" id="UP000013499"/>
    </source>
</evidence>
<protein>
    <recommendedName>
        <fullName evidence="1">Antitoxin SocA-like Panacea domain-containing protein</fullName>
    </recommendedName>
</protein>
<keyword evidence="3" id="KW-1185">Reference proteome</keyword>
<dbReference type="OrthoDB" id="28426at10239"/>
<gene>
    <name evidence="2" type="ORF">StauST398-2_0061</name>
</gene>